<dbReference type="PANTHER" id="PTHR22142:SF2">
    <property type="entry name" value="KINETOCHORE PROTEIN SPC24"/>
    <property type="match status" value="1"/>
</dbReference>
<dbReference type="AlphaFoldDB" id="A0A830HTM1"/>
<evidence type="ECO:0000313" key="12">
    <source>
        <dbReference type="EMBL" id="GHP08831.1"/>
    </source>
</evidence>
<dbReference type="InterPro" id="IPR013252">
    <property type="entry name" value="Ndc80_Spc24"/>
</dbReference>
<dbReference type="OrthoDB" id="49185at2759"/>
<dbReference type="EMBL" id="BNJQ01000022">
    <property type="protein sequence ID" value="GHP08831.1"/>
    <property type="molecule type" value="Genomic_DNA"/>
</dbReference>
<evidence type="ECO:0000313" key="13">
    <source>
        <dbReference type="Proteomes" id="UP000660262"/>
    </source>
</evidence>
<dbReference type="Gene3D" id="3.30.160.570">
    <property type="entry name" value="Ncd80 complex, Spc24 subunit"/>
    <property type="match status" value="1"/>
</dbReference>
<evidence type="ECO:0000256" key="5">
    <source>
        <dbReference type="ARBA" id="ARBA00022838"/>
    </source>
</evidence>
<sequence length="206" mass="22675">MALDADLAETTLVMDDLKKCFMDTEDLCRLQDAHLLVKDIQTKAVARLENARIAVQALSSRADEAEAEAAGPPLNVLEETQAALNEEVSQKKAELEAMNAQVASIEEERRQLSEQAREIRSRRSTVDAAVHDALPRTKHQLGLYAHISKISWEAAAMHEGEVAGHVSDPKRGDVMPFAFKKGECSDVELANRLWDLIDTNATAVVC</sequence>
<evidence type="ECO:0000256" key="4">
    <source>
        <dbReference type="ARBA" id="ARBA00022776"/>
    </source>
</evidence>
<keyword evidence="13" id="KW-1185">Reference proteome</keyword>
<comment type="subcellular location">
    <subcellularLocation>
        <location evidence="10">Nucleus</location>
    </subcellularLocation>
    <subcellularLocation>
        <location evidence="10">Chromosome</location>
        <location evidence="10">Centromere</location>
        <location evidence="10">Kinetochore</location>
    </subcellularLocation>
</comment>
<keyword evidence="4 10" id="KW-0498">Mitosis</keyword>
<evidence type="ECO:0000256" key="10">
    <source>
        <dbReference type="RuleBase" id="RU368011"/>
    </source>
</evidence>
<dbReference type="Proteomes" id="UP000660262">
    <property type="component" value="Unassembled WGS sequence"/>
</dbReference>
<reference evidence="12" key="1">
    <citation type="submission" date="2020-10" db="EMBL/GenBank/DDBJ databases">
        <title>Unveiling of a novel bifunctional photoreceptor, Dualchrome1, isolated from a cosmopolitan green alga.</title>
        <authorList>
            <person name="Suzuki S."/>
            <person name="Kawachi M."/>
        </authorList>
    </citation>
    <scope>NUCLEOTIDE SEQUENCE</scope>
    <source>
        <strain evidence="12">NIES 2893</strain>
    </source>
</reference>
<evidence type="ECO:0000256" key="3">
    <source>
        <dbReference type="ARBA" id="ARBA00022618"/>
    </source>
</evidence>
<evidence type="ECO:0000256" key="9">
    <source>
        <dbReference type="ARBA" id="ARBA00023328"/>
    </source>
</evidence>
<dbReference type="GO" id="GO:0051301">
    <property type="term" value="P:cell division"/>
    <property type="evidence" value="ECO:0007669"/>
    <property type="project" value="UniProtKB-UniRule"/>
</dbReference>
<evidence type="ECO:0000256" key="8">
    <source>
        <dbReference type="ARBA" id="ARBA00023306"/>
    </source>
</evidence>
<keyword evidence="8 10" id="KW-0131">Cell cycle</keyword>
<evidence type="ECO:0000256" key="11">
    <source>
        <dbReference type="SAM" id="Coils"/>
    </source>
</evidence>
<feature type="coiled-coil region" evidence="11">
    <location>
        <begin position="48"/>
        <end position="122"/>
    </location>
</feature>
<keyword evidence="6 11" id="KW-0175">Coiled coil</keyword>
<protein>
    <recommendedName>
        <fullName evidence="10">Kinetochore protein Spc24</fullName>
    </recommendedName>
</protein>
<dbReference type="GO" id="GO:0007059">
    <property type="term" value="P:chromosome segregation"/>
    <property type="evidence" value="ECO:0007669"/>
    <property type="project" value="TreeGrafter"/>
</dbReference>
<keyword evidence="3 10" id="KW-0132">Cell division</keyword>
<proteinExistence type="inferred from homology"/>
<dbReference type="PANTHER" id="PTHR22142">
    <property type="match status" value="1"/>
</dbReference>
<accession>A0A830HTM1</accession>
<organism evidence="12 13">
    <name type="scientific">Pycnococcus provasolii</name>
    <dbReference type="NCBI Taxonomy" id="41880"/>
    <lineage>
        <taxon>Eukaryota</taxon>
        <taxon>Viridiplantae</taxon>
        <taxon>Chlorophyta</taxon>
        <taxon>Pseudoscourfieldiophyceae</taxon>
        <taxon>Pseudoscourfieldiales</taxon>
        <taxon>Pycnococcaceae</taxon>
        <taxon>Pycnococcus</taxon>
    </lineage>
</organism>
<evidence type="ECO:0000256" key="7">
    <source>
        <dbReference type="ARBA" id="ARBA00023242"/>
    </source>
</evidence>
<dbReference type="GO" id="GO:0008017">
    <property type="term" value="F:microtubule binding"/>
    <property type="evidence" value="ECO:0007669"/>
    <property type="project" value="TreeGrafter"/>
</dbReference>
<keyword evidence="5 10" id="KW-0995">Kinetochore</keyword>
<name>A0A830HTM1_9CHLO</name>
<comment type="subunit">
    <text evidence="10">Component of the NDC80 complex.</text>
</comment>
<evidence type="ECO:0000256" key="1">
    <source>
        <dbReference type="ARBA" id="ARBA00007804"/>
    </source>
</evidence>
<dbReference type="GO" id="GO:0031262">
    <property type="term" value="C:Ndc80 complex"/>
    <property type="evidence" value="ECO:0007669"/>
    <property type="project" value="TreeGrafter"/>
</dbReference>
<evidence type="ECO:0000256" key="2">
    <source>
        <dbReference type="ARBA" id="ARBA00022454"/>
    </source>
</evidence>
<dbReference type="GO" id="GO:0005634">
    <property type="term" value="C:nucleus"/>
    <property type="evidence" value="ECO:0007669"/>
    <property type="project" value="UniProtKB-SubCell"/>
</dbReference>
<gene>
    <name evidence="12" type="ORF">PPROV_000756800</name>
</gene>
<keyword evidence="9 10" id="KW-0137">Centromere</keyword>
<comment type="caution">
    <text evidence="12">The sequence shown here is derived from an EMBL/GenBank/DDBJ whole genome shotgun (WGS) entry which is preliminary data.</text>
</comment>
<comment type="function">
    <text evidence="10">Acts as a component of the essential kinetochore-associated NDC80 complex, which is required for chromosome segregation and spindle checkpoint activity.</text>
</comment>
<comment type="similarity">
    <text evidence="1 10">Belongs to the SPC24 family.</text>
</comment>
<evidence type="ECO:0000256" key="6">
    <source>
        <dbReference type="ARBA" id="ARBA00023054"/>
    </source>
</evidence>
<keyword evidence="2 10" id="KW-0158">Chromosome</keyword>
<keyword evidence="7 10" id="KW-0539">Nucleus</keyword>
<dbReference type="Pfam" id="PF08286">
    <property type="entry name" value="Spc24"/>
    <property type="match status" value="1"/>
</dbReference>